<dbReference type="EMBL" id="AWUE01019029">
    <property type="protein sequence ID" value="OMO76997.1"/>
    <property type="molecule type" value="Genomic_DNA"/>
</dbReference>
<evidence type="ECO:0000256" key="1">
    <source>
        <dbReference type="SAM" id="MobiDB-lite"/>
    </source>
</evidence>
<feature type="compositionally biased region" description="Basic and acidic residues" evidence="1">
    <location>
        <begin position="1"/>
        <end position="13"/>
    </location>
</feature>
<accession>A0A1R3I333</accession>
<name>A0A1R3I333_9ROSI</name>
<gene>
    <name evidence="2" type="ORF">COLO4_25413</name>
</gene>
<dbReference type="Proteomes" id="UP000187203">
    <property type="component" value="Unassembled WGS sequence"/>
</dbReference>
<protein>
    <submittedName>
        <fullName evidence="2">Uncharacterized protein</fullName>
    </submittedName>
</protein>
<feature type="region of interest" description="Disordered" evidence="1">
    <location>
        <begin position="1"/>
        <end position="56"/>
    </location>
</feature>
<evidence type="ECO:0000313" key="2">
    <source>
        <dbReference type="EMBL" id="OMO76997.1"/>
    </source>
</evidence>
<evidence type="ECO:0000313" key="3">
    <source>
        <dbReference type="Proteomes" id="UP000187203"/>
    </source>
</evidence>
<sequence>MLSKEFDCIEAMRRGGSQRQNNGEVRVVPGSSRELVHESKSDDKPRSSDPQCTETTRLHMVPRVEKENDHLVSDKVQVVKGVTRNPIIDGDGRKGDFSLEDDDGFEDGYESCEEVDIDIDIPEEDLKWLDRSVIVMCNESINIHDVAELLKDIDSKVLNQGMLWKEEKTMMKGESLLFKICS</sequence>
<comment type="caution">
    <text evidence="2">The sequence shown here is derived from an EMBL/GenBank/DDBJ whole genome shotgun (WGS) entry which is preliminary data.</text>
</comment>
<proteinExistence type="predicted"/>
<keyword evidence="3" id="KW-1185">Reference proteome</keyword>
<reference evidence="3" key="1">
    <citation type="submission" date="2013-09" db="EMBL/GenBank/DDBJ databases">
        <title>Corchorus olitorius genome sequencing.</title>
        <authorList>
            <person name="Alam M."/>
            <person name="Haque M.S."/>
            <person name="Islam M.S."/>
            <person name="Emdad E.M."/>
            <person name="Islam M.M."/>
            <person name="Ahmed B."/>
            <person name="Halim A."/>
            <person name="Hossen Q.M.M."/>
            <person name="Hossain M.Z."/>
            <person name="Ahmed R."/>
            <person name="Khan M.M."/>
            <person name="Islam R."/>
            <person name="Rashid M.M."/>
            <person name="Khan S.A."/>
            <person name="Rahman M.S."/>
            <person name="Alam M."/>
            <person name="Yahiya A.S."/>
            <person name="Khan M.S."/>
            <person name="Azam M.S."/>
            <person name="Haque T."/>
            <person name="Lashkar M.Z.H."/>
            <person name="Akhand A.I."/>
            <person name="Morshed G."/>
            <person name="Roy S."/>
            <person name="Uddin K.S."/>
            <person name="Rabeya T."/>
            <person name="Hossain A.S."/>
            <person name="Chowdhury A."/>
            <person name="Snigdha A.R."/>
            <person name="Mortoza M.S."/>
            <person name="Matin S.A."/>
            <person name="Hoque S.M.E."/>
            <person name="Islam M.K."/>
            <person name="Roy D.K."/>
            <person name="Haider R."/>
            <person name="Moosa M.M."/>
            <person name="Elias S.M."/>
            <person name="Hasan A.M."/>
            <person name="Jahan S."/>
            <person name="Shafiuddin M."/>
            <person name="Mahmood N."/>
            <person name="Shommy N.S."/>
        </authorList>
    </citation>
    <scope>NUCLEOTIDE SEQUENCE [LARGE SCALE GENOMIC DNA]</scope>
    <source>
        <strain evidence="3">cv. O-4</strain>
    </source>
</reference>
<organism evidence="2 3">
    <name type="scientific">Corchorus olitorius</name>
    <dbReference type="NCBI Taxonomy" id="93759"/>
    <lineage>
        <taxon>Eukaryota</taxon>
        <taxon>Viridiplantae</taxon>
        <taxon>Streptophyta</taxon>
        <taxon>Embryophyta</taxon>
        <taxon>Tracheophyta</taxon>
        <taxon>Spermatophyta</taxon>
        <taxon>Magnoliopsida</taxon>
        <taxon>eudicotyledons</taxon>
        <taxon>Gunneridae</taxon>
        <taxon>Pentapetalae</taxon>
        <taxon>rosids</taxon>
        <taxon>malvids</taxon>
        <taxon>Malvales</taxon>
        <taxon>Malvaceae</taxon>
        <taxon>Grewioideae</taxon>
        <taxon>Apeibeae</taxon>
        <taxon>Corchorus</taxon>
    </lineage>
</organism>
<dbReference type="AlphaFoldDB" id="A0A1R3I333"/>
<feature type="compositionally biased region" description="Basic and acidic residues" evidence="1">
    <location>
        <begin position="34"/>
        <end position="47"/>
    </location>
</feature>